<feature type="region of interest" description="Disordered" evidence="1">
    <location>
        <begin position="314"/>
        <end position="347"/>
    </location>
</feature>
<sequence>MAIWPFGRRRKRPRKTDEDTSTVTASEIFSGQHSHGGYQTTVSSQGHMVVSGKTVRRDSKRRKHNSSESQNQTDDNSILSSIHPAFRNQAQSMAVQKSMLRQANSIDTDLSRSFAPPRSYYTDSIVQMSRHGEPPHRYPTLRAKPSRTEPNVLRRKSQRRRQNDSVREQEIKNMQTQPPGTQLWDYMRRPRDANRTFEAHASDPSFLQLTSGRNSPSELDSYAFKVTTFDALTPRPILRYVESPRYAIPDSRDLSRASTRRDKGRLTQREDFDCKTRIDNLADDMDAGALRELMERDNRRREVKRLRDQENLQRKLHRRAEREREDEHRKAIRSPLAEPASNPRVDTDIKPAASQLQDQQSPTHSWLRDPSKENLAANNKQKDASAGETFDETEVSHAHASPSVSPIENPHDSVGASRPFGSTHESASDISRTLDRETRMSDTSGKMNSSWTSFFRRGGSRFKKGLGERPKEPSEFSIPSRESFSKLNPPQQSTQPLPIPERSFLRSSTPIRGSQSKFTEHLNDFPMPPETFYHPADVSVMSEDIPTRSNRLSTGTGTGTAERYSVSIRSTVATPEPREELRASGASSPDTRPESALLAQSLASIDSEGSWLSGKPSRRLSQLVNQQRASAGSTKEKLDEYTDPMEAEERNFVNNQRLDASAAAIEEGTLHESVGKRPQLISLEGRARARSREGLLTDFSMVESEPNSAEPADSPIEIQRATSVDFGKKHARHISAGSAKLLDIPRRSSDLKGLTPGGGVFGDDVEETPNQQSS</sequence>
<feature type="compositionally biased region" description="Polar residues" evidence="1">
    <location>
        <begin position="480"/>
        <end position="496"/>
    </location>
</feature>
<feature type="compositionally biased region" description="Polar residues" evidence="1">
    <location>
        <begin position="67"/>
        <end position="78"/>
    </location>
</feature>
<organism evidence="2 3">
    <name type="scientific">Polytolypa hystricis (strain UAMH7299)</name>
    <dbReference type="NCBI Taxonomy" id="1447883"/>
    <lineage>
        <taxon>Eukaryota</taxon>
        <taxon>Fungi</taxon>
        <taxon>Dikarya</taxon>
        <taxon>Ascomycota</taxon>
        <taxon>Pezizomycotina</taxon>
        <taxon>Eurotiomycetes</taxon>
        <taxon>Eurotiomycetidae</taxon>
        <taxon>Onygenales</taxon>
        <taxon>Onygenales incertae sedis</taxon>
        <taxon>Polytolypa</taxon>
    </lineage>
</organism>
<feature type="compositionally biased region" description="Basic and acidic residues" evidence="1">
    <location>
        <begin position="320"/>
        <end position="329"/>
    </location>
</feature>
<evidence type="ECO:0000256" key="1">
    <source>
        <dbReference type="SAM" id="MobiDB-lite"/>
    </source>
</evidence>
<feature type="region of interest" description="Disordered" evidence="1">
    <location>
        <begin position="1"/>
        <end position="78"/>
    </location>
</feature>
<feature type="region of interest" description="Disordered" evidence="1">
    <location>
        <begin position="746"/>
        <end position="774"/>
    </location>
</feature>
<protein>
    <submittedName>
        <fullName evidence="2">Uncharacterized protein</fullName>
    </submittedName>
</protein>
<evidence type="ECO:0000313" key="3">
    <source>
        <dbReference type="Proteomes" id="UP000224634"/>
    </source>
</evidence>
<feature type="region of interest" description="Disordered" evidence="1">
    <location>
        <begin position="547"/>
        <end position="595"/>
    </location>
</feature>
<reference evidence="2 3" key="1">
    <citation type="submission" date="2017-10" db="EMBL/GenBank/DDBJ databases">
        <title>Comparative genomics in systemic dimorphic fungi from Ajellomycetaceae.</title>
        <authorList>
            <person name="Munoz J.F."/>
            <person name="Mcewen J.G."/>
            <person name="Clay O.K."/>
            <person name="Cuomo C.A."/>
        </authorList>
    </citation>
    <scope>NUCLEOTIDE SEQUENCE [LARGE SCALE GENOMIC DNA]</scope>
    <source>
        <strain evidence="2 3">UAMH7299</strain>
    </source>
</reference>
<feature type="region of interest" description="Disordered" evidence="1">
    <location>
        <begin position="125"/>
        <end position="185"/>
    </location>
</feature>
<proteinExistence type="predicted"/>
<feature type="compositionally biased region" description="Polar residues" evidence="1">
    <location>
        <begin position="441"/>
        <end position="453"/>
    </location>
</feature>
<comment type="caution">
    <text evidence="2">The sequence shown here is derived from an EMBL/GenBank/DDBJ whole genome shotgun (WGS) entry which is preliminary data.</text>
</comment>
<name>A0A2B7YZ28_POLH7</name>
<feature type="compositionally biased region" description="Polar residues" evidence="1">
    <location>
        <begin position="21"/>
        <end position="46"/>
    </location>
</feature>
<feature type="compositionally biased region" description="Basic and acidic residues" evidence="1">
    <location>
        <begin position="465"/>
        <end position="474"/>
    </location>
</feature>
<dbReference type="STRING" id="1447883.A0A2B7YZ28"/>
<dbReference type="OrthoDB" id="4152802at2759"/>
<keyword evidence="3" id="KW-1185">Reference proteome</keyword>
<dbReference type="EMBL" id="PDNA01000011">
    <property type="protein sequence ID" value="PGH26936.1"/>
    <property type="molecule type" value="Genomic_DNA"/>
</dbReference>
<dbReference type="Proteomes" id="UP000224634">
    <property type="component" value="Unassembled WGS sequence"/>
</dbReference>
<accession>A0A2B7YZ28</accession>
<feature type="compositionally biased region" description="Basic and acidic residues" evidence="1">
    <location>
        <begin position="161"/>
        <end position="171"/>
    </location>
</feature>
<evidence type="ECO:0000313" key="2">
    <source>
        <dbReference type="EMBL" id="PGH26936.1"/>
    </source>
</evidence>
<dbReference type="AlphaFoldDB" id="A0A2B7YZ28"/>
<gene>
    <name evidence="2" type="ORF">AJ80_01318</name>
</gene>
<feature type="region of interest" description="Disordered" evidence="1">
    <location>
        <begin position="377"/>
        <end position="509"/>
    </location>
</feature>